<feature type="compositionally biased region" description="Low complexity" evidence="1">
    <location>
        <begin position="39"/>
        <end position="65"/>
    </location>
</feature>
<dbReference type="FunCoup" id="E1ZLE4">
    <property type="interactions" value="281"/>
</dbReference>
<dbReference type="EMBL" id="GL433852">
    <property type="protein sequence ID" value="EFN53387.1"/>
    <property type="molecule type" value="Genomic_DNA"/>
</dbReference>
<sequence length="174" mass="18880">MLSSARLYIAAAPLTGAPLTSVEDQFEKELRRRGLDPTSSVSEESLSSAAQAQRRSAFEQQQQRRTAPRPPPSFRGEPEEDEVPPQLAKSRALNAEGLEGLIPRATELLKLGVTFFLAFLPFIAVVSLAFGAIYFVMGESFVHGGAPTGPPPYYDPDVLLAEPTADPMVPLDLR</sequence>
<dbReference type="eggNOG" id="ENOG502RXQI">
    <property type="taxonomic scope" value="Eukaryota"/>
</dbReference>
<gene>
    <name evidence="3" type="ORF">CHLNCDRAFT_137170</name>
</gene>
<keyword evidence="2" id="KW-0812">Transmembrane</keyword>
<keyword evidence="2" id="KW-0472">Membrane</keyword>
<reference evidence="3 4" key="1">
    <citation type="journal article" date="2010" name="Plant Cell">
        <title>The Chlorella variabilis NC64A genome reveals adaptation to photosymbiosis, coevolution with viruses, and cryptic sex.</title>
        <authorList>
            <person name="Blanc G."/>
            <person name="Duncan G."/>
            <person name="Agarkova I."/>
            <person name="Borodovsky M."/>
            <person name="Gurnon J."/>
            <person name="Kuo A."/>
            <person name="Lindquist E."/>
            <person name="Lucas S."/>
            <person name="Pangilinan J."/>
            <person name="Polle J."/>
            <person name="Salamov A."/>
            <person name="Terry A."/>
            <person name="Yamada T."/>
            <person name="Dunigan D.D."/>
            <person name="Grigoriev I.V."/>
            <person name="Claverie J.M."/>
            <person name="Van Etten J.L."/>
        </authorList>
    </citation>
    <scope>NUCLEOTIDE SEQUENCE [LARGE SCALE GENOMIC DNA]</scope>
    <source>
        <strain evidence="3 4">NC64A</strain>
    </source>
</reference>
<evidence type="ECO:0000313" key="4">
    <source>
        <dbReference type="Proteomes" id="UP000008141"/>
    </source>
</evidence>
<dbReference type="OrthoDB" id="2099276at2759"/>
<feature type="compositionally biased region" description="Basic and acidic residues" evidence="1">
    <location>
        <begin position="25"/>
        <end position="35"/>
    </location>
</feature>
<accession>E1ZLE4</accession>
<feature type="region of interest" description="Disordered" evidence="1">
    <location>
        <begin position="20"/>
        <end position="86"/>
    </location>
</feature>
<protein>
    <submittedName>
        <fullName evidence="3">Uncharacterized protein</fullName>
    </submittedName>
</protein>
<keyword evidence="4" id="KW-1185">Reference proteome</keyword>
<organism evidence="4">
    <name type="scientific">Chlorella variabilis</name>
    <name type="common">Green alga</name>
    <dbReference type="NCBI Taxonomy" id="554065"/>
    <lineage>
        <taxon>Eukaryota</taxon>
        <taxon>Viridiplantae</taxon>
        <taxon>Chlorophyta</taxon>
        <taxon>core chlorophytes</taxon>
        <taxon>Trebouxiophyceae</taxon>
        <taxon>Chlorellales</taxon>
        <taxon>Chlorellaceae</taxon>
        <taxon>Chlorella clade</taxon>
        <taxon>Chlorella</taxon>
    </lineage>
</organism>
<dbReference type="RefSeq" id="XP_005845489.1">
    <property type="nucleotide sequence ID" value="XM_005845427.1"/>
</dbReference>
<evidence type="ECO:0000256" key="2">
    <source>
        <dbReference type="SAM" id="Phobius"/>
    </source>
</evidence>
<dbReference type="KEGG" id="cvr:CHLNCDRAFT_137170"/>
<evidence type="ECO:0000313" key="3">
    <source>
        <dbReference type="EMBL" id="EFN53387.1"/>
    </source>
</evidence>
<dbReference type="PANTHER" id="PTHR35699">
    <property type="entry name" value="F2J10.10 PROTEIN"/>
    <property type="match status" value="1"/>
</dbReference>
<dbReference type="InParanoid" id="E1ZLE4"/>
<dbReference type="GeneID" id="17352832"/>
<name>E1ZLE4_CHLVA</name>
<dbReference type="STRING" id="554065.E1ZLE4"/>
<feature type="transmembrane region" description="Helical" evidence="2">
    <location>
        <begin position="111"/>
        <end position="137"/>
    </location>
</feature>
<dbReference type="AlphaFoldDB" id="E1ZLE4"/>
<dbReference type="Proteomes" id="UP000008141">
    <property type="component" value="Unassembled WGS sequence"/>
</dbReference>
<dbReference type="OMA" id="ERLICHD"/>
<proteinExistence type="predicted"/>
<evidence type="ECO:0000256" key="1">
    <source>
        <dbReference type="SAM" id="MobiDB-lite"/>
    </source>
</evidence>
<dbReference type="PANTHER" id="PTHR35699:SF1">
    <property type="entry name" value="F2J10.10 PROTEIN"/>
    <property type="match status" value="1"/>
</dbReference>
<keyword evidence="2" id="KW-1133">Transmembrane helix</keyword>